<comment type="caution">
    <text evidence="1">The sequence shown here is derived from an EMBL/GenBank/DDBJ whole genome shotgun (WGS) entry which is preliminary data.</text>
</comment>
<accession>A0ACB7TEY9</accession>
<reference evidence="1" key="1">
    <citation type="submission" date="2020-05" db="EMBL/GenBank/DDBJ databases">
        <title>Large-scale comparative analyses of tick genomes elucidate their genetic diversity and vector capacities.</title>
        <authorList>
            <person name="Jia N."/>
            <person name="Wang J."/>
            <person name="Shi W."/>
            <person name="Du L."/>
            <person name="Sun Y."/>
            <person name="Zhan W."/>
            <person name="Jiang J."/>
            <person name="Wang Q."/>
            <person name="Zhang B."/>
            <person name="Ji P."/>
            <person name="Sakyi L.B."/>
            <person name="Cui X."/>
            <person name="Yuan T."/>
            <person name="Jiang B."/>
            <person name="Yang W."/>
            <person name="Lam T.T.-Y."/>
            <person name="Chang Q."/>
            <person name="Ding S."/>
            <person name="Wang X."/>
            <person name="Zhu J."/>
            <person name="Ruan X."/>
            <person name="Zhao L."/>
            <person name="Wei J."/>
            <person name="Que T."/>
            <person name="Du C."/>
            <person name="Cheng J."/>
            <person name="Dai P."/>
            <person name="Han X."/>
            <person name="Huang E."/>
            <person name="Gao Y."/>
            <person name="Liu J."/>
            <person name="Shao H."/>
            <person name="Ye R."/>
            <person name="Li L."/>
            <person name="Wei W."/>
            <person name="Wang X."/>
            <person name="Wang C."/>
            <person name="Yang T."/>
            <person name="Huo Q."/>
            <person name="Li W."/>
            <person name="Guo W."/>
            <person name="Chen H."/>
            <person name="Zhou L."/>
            <person name="Ni X."/>
            <person name="Tian J."/>
            <person name="Zhou Y."/>
            <person name="Sheng Y."/>
            <person name="Liu T."/>
            <person name="Pan Y."/>
            <person name="Xia L."/>
            <person name="Li J."/>
            <person name="Zhao F."/>
            <person name="Cao W."/>
        </authorList>
    </citation>
    <scope>NUCLEOTIDE SEQUENCE</scope>
    <source>
        <strain evidence="1">Hyas-2018</strain>
    </source>
</reference>
<name>A0ACB7TEY9_HYAAI</name>
<sequence length="113" mass="12506">MADSGDYGDPPAKQRSNQDMARKRRQRSAIWKHFVKTSSSSAHCKTCGAILQTPTGTTSPLVNHLKQHPTAMKEYRMTASGASEKDQSMIFDFVHPTDPLSETQALNTKVAAW</sequence>
<keyword evidence="2" id="KW-1185">Reference proteome</keyword>
<dbReference type="EMBL" id="CM023481">
    <property type="protein sequence ID" value="KAH6945643.1"/>
    <property type="molecule type" value="Genomic_DNA"/>
</dbReference>
<proteinExistence type="predicted"/>
<evidence type="ECO:0000313" key="1">
    <source>
        <dbReference type="EMBL" id="KAH6945643.1"/>
    </source>
</evidence>
<dbReference type="Proteomes" id="UP000821845">
    <property type="component" value="Chromosome 1"/>
</dbReference>
<organism evidence="1 2">
    <name type="scientific">Hyalomma asiaticum</name>
    <name type="common">Tick</name>
    <dbReference type="NCBI Taxonomy" id="266040"/>
    <lineage>
        <taxon>Eukaryota</taxon>
        <taxon>Metazoa</taxon>
        <taxon>Ecdysozoa</taxon>
        <taxon>Arthropoda</taxon>
        <taxon>Chelicerata</taxon>
        <taxon>Arachnida</taxon>
        <taxon>Acari</taxon>
        <taxon>Parasitiformes</taxon>
        <taxon>Ixodida</taxon>
        <taxon>Ixodoidea</taxon>
        <taxon>Ixodidae</taxon>
        <taxon>Hyalomminae</taxon>
        <taxon>Hyalomma</taxon>
    </lineage>
</organism>
<protein>
    <submittedName>
        <fullName evidence="1">Uncharacterized protein</fullName>
    </submittedName>
</protein>
<gene>
    <name evidence="1" type="ORF">HPB50_009392</name>
</gene>
<evidence type="ECO:0000313" key="2">
    <source>
        <dbReference type="Proteomes" id="UP000821845"/>
    </source>
</evidence>